<evidence type="ECO:0000313" key="4">
    <source>
        <dbReference type="EMBL" id="MEX0372771.1"/>
    </source>
</evidence>
<dbReference type="SUPFAM" id="SSF53448">
    <property type="entry name" value="Nucleotide-diphospho-sugar transferases"/>
    <property type="match status" value="1"/>
</dbReference>
<protein>
    <submittedName>
        <fullName evidence="4">Glycosyltransferase family 2 protein</fullName>
        <ecNumber evidence="4">2.4.-.-</ecNumber>
    </submittedName>
</protein>
<keyword evidence="5" id="KW-1185">Reference proteome</keyword>
<evidence type="ECO:0000259" key="3">
    <source>
        <dbReference type="Pfam" id="PF00535"/>
    </source>
</evidence>
<dbReference type="RefSeq" id="WP_367951587.1">
    <property type="nucleotide sequence ID" value="NZ_JBAKFG010000002.1"/>
</dbReference>
<dbReference type="Pfam" id="PF00535">
    <property type="entry name" value="Glycos_transf_2"/>
    <property type="match status" value="1"/>
</dbReference>
<keyword evidence="4" id="KW-0328">Glycosyltransferase</keyword>
<dbReference type="EC" id="2.4.-.-" evidence="4"/>
<reference evidence="4 5" key="1">
    <citation type="submission" date="2024-02" db="EMBL/GenBank/DDBJ databases">
        <title>New especies of Spiribacter isolated from saline water.</title>
        <authorList>
            <person name="Leon M.J."/>
            <person name="De La Haba R."/>
            <person name="Sanchez-Porro C."/>
            <person name="Ventosa A."/>
        </authorList>
    </citation>
    <scope>NUCLEOTIDE SEQUENCE [LARGE SCALE GENOMIC DNA]</scope>
    <source>
        <strain evidence="5">ag22IC6-196</strain>
    </source>
</reference>
<sequence length="314" mass="36045">MISDISEQTSIKSGANTETETVPVAVVMITLNEAHNMEAVLQNLKGWAQQVFVVDSYSADATVDIALAHGVHVVQRRFLGFGDQWNFALENLPIKAPWTMKLDPDERLSDQLKRNIGKAIKANEVDGLEMKRRLWFMGKPLPIRQRLLRAWRTDTCRFSEVLVNEHPLVTGQVNLINGDLEHHDSPDLHHWFEKQNRYSTAEALSAFRGSPLAERPSLFGSSLQRRMWFKRLLRRLPLQGLLMFAYCYFLQGAWRAGRVGWIWSSLRAHVHRMRALKLMEMRIKDEPIRLPPSLTGSPHPDVQEIDYDTDGSAR</sequence>
<feature type="compositionally biased region" description="Acidic residues" evidence="2">
    <location>
        <begin position="303"/>
        <end position="314"/>
    </location>
</feature>
<proteinExistence type="inferred from homology"/>
<dbReference type="InterPro" id="IPR029044">
    <property type="entry name" value="Nucleotide-diphossugar_trans"/>
</dbReference>
<comment type="similarity">
    <text evidence="1">Belongs to the glycosyltransferase 2 family. WaaE/KdtX subfamily.</text>
</comment>
<accession>A0ABV3RX53</accession>
<name>A0ABV3RX53_9GAMM</name>
<dbReference type="Gene3D" id="3.90.550.10">
    <property type="entry name" value="Spore Coat Polysaccharide Biosynthesis Protein SpsA, Chain A"/>
    <property type="match status" value="1"/>
</dbReference>
<comment type="caution">
    <text evidence="4">The sequence shown here is derived from an EMBL/GenBank/DDBJ whole genome shotgun (WGS) entry which is preliminary data.</text>
</comment>
<evidence type="ECO:0000256" key="1">
    <source>
        <dbReference type="ARBA" id="ARBA00038494"/>
    </source>
</evidence>
<dbReference type="PANTHER" id="PTHR43630">
    <property type="entry name" value="POLY-BETA-1,6-N-ACETYL-D-GLUCOSAMINE SYNTHASE"/>
    <property type="match status" value="1"/>
</dbReference>
<keyword evidence="4" id="KW-0808">Transferase</keyword>
<organism evidence="4 5">
    <name type="scientific">Spiribacter roseus</name>
    <dbReference type="NCBI Taxonomy" id="1855875"/>
    <lineage>
        <taxon>Bacteria</taxon>
        <taxon>Pseudomonadati</taxon>
        <taxon>Pseudomonadota</taxon>
        <taxon>Gammaproteobacteria</taxon>
        <taxon>Chromatiales</taxon>
        <taxon>Ectothiorhodospiraceae</taxon>
        <taxon>Spiribacter</taxon>
    </lineage>
</organism>
<dbReference type="EMBL" id="JBAKFG010000002">
    <property type="protein sequence ID" value="MEX0372771.1"/>
    <property type="molecule type" value="Genomic_DNA"/>
</dbReference>
<dbReference type="Proteomes" id="UP001556636">
    <property type="component" value="Unassembled WGS sequence"/>
</dbReference>
<dbReference type="CDD" id="cd02511">
    <property type="entry name" value="Beta4Glucosyltransferase"/>
    <property type="match status" value="1"/>
</dbReference>
<evidence type="ECO:0000313" key="5">
    <source>
        <dbReference type="Proteomes" id="UP001556636"/>
    </source>
</evidence>
<feature type="region of interest" description="Disordered" evidence="2">
    <location>
        <begin position="289"/>
        <end position="314"/>
    </location>
</feature>
<gene>
    <name evidence="4" type="ORF">V6X51_04900</name>
</gene>
<dbReference type="GO" id="GO:0016757">
    <property type="term" value="F:glycosyltransferase activity"/>
    <property type="evidence" value="ECO:0007669"/>
    <property type="project" value="UniProtKB-KW"/>
</dbReference>
<feature type="domain" description="Glycosyltransferase 2-like" evidence="3">
    <location>
        <begin position="26"/>
        <end position="141"/>
    </location>
</feature>
<dbReference type="InterPro" id="IPR001173">
    <property type="entry name" value="Glyco_trans_2-like"/>
</dbReference>
<dbReference type="PANTHER" id="PTHR43630:SF2">
    <property type="entry name" value="GLYCOSYLTRANSFERASE"/>
    <property type="match status" value="1"/>
</dbReference>
<evidence type="ECO:0000256" key="2">
    <source>
        <dbReference type="SAM" id="MobiDB-lite"/>
    </source>
</evidence>